<dbReference type="RefSeq" id="WP_096366667.1">
    <property type="nucleotide sequence ID" value="NZ_AP018052.1"/>
</dbReference>
<keyword evidence="4 7" id="KW-0812">Transmembrane</keyword>
<evidence type="ECO:0000256" key="1">
    <source>
        <dbReference type="ARBA" id="ARBA00004651"/>
    </source>
</evidence>
<dbReference type="InterPro" id="IPR002751">
    <property type="entry name" value="CbiM/NikMN"/>
</dbReference>
<feature type="transmembrane region" description="Helical" evidence="7">
    <location>
        <begin position="54"/>
        <end position="73"/>
    </location>
</feature>
<dbReference type="Proteomes" id="UP000218765">
    <property type="component" value="Chromosome"/>
</dbReference>
<dbReference type="GO" id="GO:0000041">
    <property type="term" value="P:transition metal ion transport"/>
    <property type="evidence" value="ECO:0007669"/>
    <property type="project" value="InterPro"/>
</dbReference>
<proteinExistence type="predicted"/>
<keyword evidence="6 7" id="KW-0472">Membrane</keyword>
<dbReference type="GO" id="GO:0005886">
    <property type="term" value="C:plasma membrane"/>
    <property type="evidence" value="ECO:0007669"/>
    <property type="project" value="UniProtKB-SubCell"/>
</dbReference>
<comment type="subcellular location">
    <subcellularLocation>
        <location evidence="1">Cell membrane</location>
        <topology evidence="1">Multi-pass membrane protein</topology>
    </subcellularLocation>
</comment>
<keyword evidence="3" id="KW-1003">Cell membrane</keyword>
<evidence type="ECO:0000313" key="9">
    <source>
        <dbReference type="Proteomes" id="UP000218765"/>
    </source>
</evidence>
<feature type="transmembrane region" description="Helical" evidence="7">
    <location>
        <begin position="79"/>
        <end position="106"/>
    </location>
</feature>
<feature type="transmembrane region" description="Helical" evidence="7">
    <location>
        <begin position="22"/>
        <end position="42"/>
    </location>
</feature>
<dbReference type="AlphaFoldDB" id="A0A1Z4VSX2"/>
<dbReference type="EMBL" id="AP018052">
    <property type="protein sequence ID" value="BAZ94593.1"/>
    <property type="molecule type" value="Genomic_DNA"/>
</dbReference>
<protein>
    <submittedName>
        <fullName evidence="8">Uncharacterized protein</fullName>
    </submittedName>
</protein>
<dbReference type="Gene3D" id="1.10.1760.20">
    <property type="match status" value="1"/>
</dbReference>
<feature type="transmembrane region" description="Helical" evidence="7">
    <location>
        <begin position="190"/>
        <end position="215"/>
    </location>
</feature>
<evidence type="ECO:0000256" key="6">
    <source>
        <dbReference type="ARBA" id="ARBA00023136"/>
    </source>
</evidence>
<accession>A0A1Z4VSX2</accession>
<evidence type="ECO:0000256" key="7">
    <source>
        <dbReference type="SAM" id="Phobius"/>
    </source>
</evidence>
<dbReference type="Pfam" id="PF01891">
    <property type="entry name" value="CbiM"/>
    <property type="match status" value="1"/>
</dbReference>
<feature type="transmembrane region" description="Helical" evidence="7">
    <location>
        <begin position="149"/>
        <end position="178"/>
    </location>
</feature>
<reference evidence="8 9" key="1">
    <citation type="submission" date="2017-05" db="EMBL/GenBank/DDBJ databases">
        <title>Thiocyanate degradation by Thiohalobacter thiocyanaticus FOKN1.</title>
        <authorList>
            <person name="Oshiki M."/>
            <person name="Fukushima T."/>
            <person name="Kawano S."/>
            <person name="Nakagawa J."/>
        </authorList>
    </citation>
    <scope>NUCLEOTIDE SEQUENCE [LARGE SCALE GENOMIC DNA]</scope>
    <source>
        <strain evidence="8 9">FOKN1</strain>
    </source>
</reference>
<sequence>MKCEINYLNATMDFPAQLLPDWLLWLSALIYIPVLALALYVLPRRRLRDNGFTHVYFAACVTMLLLWSIKAGIHPALNFHLLGVTVLTLMVGWAYAFIGVSLVALGTTLNGNAGFETFALNVLLMGLLPIMFTQLLLDLARRRLPHNFFIYVYINAFLAGGLSIVLAALSGTLLLWGLGLHEFGWLGHQYLAYFPLIFFSEALMSGMLMTMLVALRPAWVCSFDDRLYIDGK</sequence>
<keyword evidence="9" id="KW-1185">Reference proteome</keyword>
<evidence type="ECO:0000313" key="8">
    <source>
        <dbReference type="EMBL" id="BAZ94593.1"/>
    </source>
</evidence>
<evidence type="ECO:0000256" key="3">
    <source>
        <dbReference type="ARBA" id="ARBA00022475"/>
    </source>
</evidence>
<dbReference type="OrthoDB" id="5297929at2"/>
<keyword evidence="2" id="KW-0813">Transport</keyword>
<evidence type="ECO:0000256" key="4">
    <source>
        <dbReference type="ARBA" id="ARBA00022692"/>
    </source>
</evidence>
<keyword evidence="5 7" id="KW-1133">Transmembrane helix</keyword>
<name>A0A1Z4VSX2_9GAMM</name>
<evidence type="ECO:0000256" key="5">
    <source>
        <dbReference type="ARBA" id="ARBA00022989"/>
    </source>
</evidence>
<feature type="transmembrane region" description="Helical" evidence="7">
    <location>
        <begin position="118"/>
        <end position="137"/>
    </location>
</feature>
<dbReference type="KEGG" id="ttc:FOKN1_2216"/>
<evidence type="ECO:0000256" key="2">
    <source>
        <dbReference type="ARBA" id="ARBA00022448"/>
    </source>
</evidence>
<organism evidence="8 9">
    <name type="scientific">Thiohalobacter thiocyanaticus</name>
    <dbReference type="NCBI Taxonomy" id="585455"/>
    <lineage>
        <taxon>Bacteria</taxon>
        <taxon>Pseudomonadati</taxon>
        <taxon>Pseudomonadota</taxon>
        <taxon>Gammaproteobacteria</taxon>
        <taxon>Thiohalobacterales</taxon>
        <taxon>Thiohalobacteraceae</taxon>
        <taxon>Thiohalobacter</taxon>
    </lineage>
</organism>
<gene>
    <name evidence="8" type="ORF">FOKN1_2216</name>
</gene>